<evidence type="ECO:0000256" key="1">
    <source>
        <dbReference type="ARBA" id="ARBA00022723"/>
    </source>
</evidence>
<dbReference type="SMART" id="SM00249">
    <property type="entry name" value="PHD"/>
    <property type="match status" value="1"/>
</dbReference>
<keyword evidence="2 4" id="KW-0863">Zinc-finger</keyword>
<gene>
    <name evidence="7" type="ORF">MEDL_29955</name>
</gene>
<feature type="compositionally biased region" description="Polar residues" evidence="5">
    <location>
        <begin position="320"/>
        <end position="334"/>
    </location>
</feature>
<keyword evidence="8" id="KW-1185">Reference proteome</keyword>
<evidence type="ECO:0000259" key="6">
    <source>
        <dbReference type="PROSITE" id="PS50016"/>
    </source>
</evidence>
<dbReference type="InterPro" id="IPR001965">
    <property type="entry name" value="Znf_PHD"/>
</dbReference>
<proteinExistence type="predicted"/>
<feature type="domain" description="PHD-type" evidence="6">
    <location>
        <begin position="170"/>
        <end position="222"/>
    </location>
</feature>
<dbReference type="InterPro" id="IPR019787">
    <property type="entry name" value="Znf_PHD-finger"/>
</dbReference>
<name>A0A8S3SDP9_MYTED</name>
<evidence type="ECO:0000256" key="3">
    <source>
        <dbReference type="ARBA" id="ARBA00022833"/>
    </source>
</evidence>
<dbReference type="Gene3D" id="3.30.40.10">
    <property type="entry name" value="Zinc/RING finger domain, C3HC4 (zinc finger)"/>
    <property type="match status" value="1"/>
</dbReference>
<dbReference type="SUPFAM" id="SSF57903">
    <property type="entry name" value="FYVE/PHD zinc finger"/>
    <property type="match status" value="1"/>
</dbReference>
<comment type="caution">
    <text evidence="7">The sequence shown here is derived from an EMBL/GenBank/DDBJ whole genome shotgun (WGS) entry which is preliminary data.</text>
</comment>
<accession>A0A8S3SDP9</accession>
<dbReference type="Proteomes" id="UP000683360">
    <property type="component" value="Unassembled WGS sequence"/>
</dbReference>
<evidence type="ECO:0000256" key="2">
    <source>
        <dbReference type="ARBA" id="ARBA00022771"/>
    </source>
</evidence>
<dbReference type="GO" id="GO:0008270">
    <property type="term" value="F:zinc ion binding"/>
    <property type="evidence" value="ECO:0007669"/>
    <property type="project" value="UniProtKB-KW"/>
</dbReference>
<evidence type="ECO:0000256" key="4">
    <source>
        <dbReference type="PROSITE-ProRule" id="PRU00146"/>
    </source>
</evidence>
<reference evidence="7" key="1">
    <citation type="submission" date="2021-03" db="EMBL/GenBank/DDBJ databases">
        <authorList>
            <person name="Bekaert M."/>
        </authorList>
    </citation>
    <scope>NUCLEOTIDE SEQUENCE</scope>
</reference>
<evidence type="ECO:0000256" key="5">
    <source>
        <dbReference type="SAM" id="MobiDB-lite"/>
    </source>
</evidence>
<organism evidence="7 8">
    <name type="scientific">Mytilus edulis</name>
    <name type="common">Blue mussel</name>
    <dbReference type="NCBI Taxonomy" id="6550"/>
    <lineage>
        <taxon>Eukaryota</taxon>
        <taxon>Metazoa</taxon>
        <taxon>Spiralia</taxon>
        <taxon>Lophotrochozoa</taxon>
        <taxon>Mollusca</taxon>
        <taxon>Bivalvia</taxon>
        <taxon>Autobranchia</taxon>
        <taxon>Pteriomorphia</taxon>
        <taxon>Mytilida</taxon>
        <taxon>Mytiloidea</taxon>
        <taxon>Mytilidae</taxon>
        <taxon>Mytilinae</taxon>
        <taxon>Mytilus</taxon>
    </lineage>
</organism>
<protein>
    <recommendedName>
        <fullName evidence="6">PHD-type domain-containing protein</fullName>
    </recommendedName>
</protein>
<keyword evidence="3" id="KW-0862">Zinc</keyword>
<dbReference type="AlphaFoldDB" id="A0A8S3SDP9"/>
<feature type="region of interest" description="Disordered" evidence="5">
    <location>
        <begin position="312"/>
        <end position="334"/>
    </location>
</feature>
<evidence type="ECO:0000313" key="7">
    <source>
        <dbReference type="EMBL" id="CAG2216214.1"/>
    </source>
</evidence>
<feature type="region of interest" description="Disordered" evidence="5">
    <location>
        <begin position="345"/>
        <end position="364"/>
    </location>
</feature>
<dbReference type="OrthoDB" id="6195162at2759"/>
<sequence>MKDQFVTLPVQNGVENSGLTVDSCYKVFNKKLNGETGNMLKFTINMYHTTCKINVNGSRVDLFINNIFDKLCEKLTKDHGEINILNKNIQTYLSQLRNCSSETIQKSIAQEKSKKEQLNNPNEELLCIEQTVNTEDEISSLETCMRGRKEHSQDEQANTDGNTNTASPDNCICPYCNKYVEEGIGCDRCDYWYHYQCENLSNKVGENELKQLDYICTLCNDDIMYERRNITECDPSSEDNNINININTGSTQDEQDETGHNVQIRTRIEPDPITISIDKDLPSRSNNIQNQMREKTDMEETDLKLIFTPNINERSEGSAKSKQRPVSGNETGPTITITENVKEKKTNESLVKKNQKGTKNKNDKEETIIAQKTRILNLENEIKHMKSVLDTVTRREETQQNAQAQQCTTNNIHGGPNSDTHNTYMYQQLQNQMKEMHLENRLKIMENQMIQNMCIQTALTTQMAIQNKHSIPHHYGLYQGLPGNGHYIQPNVMQTYMHARRNIILYIPTQPVLNPMGMPQMSMHI</sequence>
<dbReference type="InterPro" id="IPR011011">
    <property type="entry name" value="Znf_FYVE_PHD"/>
</dbReference>
<dbReference type="PROSITE" id="PS50016">
    <property type="entry name" value="ZF_PHD_2"/>
    <property type="match status" value="1"/>
</dbReference>
<dbReference type="EMBL" id="CAJPWZ010001474">
    <property type="protein sequence ID" value="CAG2216214.1"/>
    <property type="molecule type" value="Genomic_DNA"/>
</dbReference>
<evidence type="ECO:0000313" key="8">
    <source>
        <dbReference type="Proteomes" id="UP000683360"/>
    </source>
</evidence>
<keyword evidence="1" id="KW-0479">Metal-binding</keyword>
<dbReference type="InterPro" id="IPR013083">
    <property type="entry name" value="Znf_RING/FYVE/PHD"/>
</dbReference>